<keyword evidence="3" id="KW-1185">Reference proteome</keyword>
<geneLocation type="plasmid" evidence="2 3">
    <name>unnamed1</name>
</geneLocation>
<accession>A0ABZ0UWP1</accession>
<dbReference type="EMBL" id="CP112933">
    <property type="protein sequence ID" value="WPY01527.1"/>
    <property type="molecule type" value="Genomic_DNA"/>
</dbReference>
<sequence length="362" mass="41088">MSETQIRFDTIQFPKMSFTHEGYLRGKAAVTRSGVFDYHVRKELRHPDEVFKEDSLKTLKMIPVTDDHPSEMVDASNASRYNVGYTGEHYDVKSNAVIVTLTITNRDVIDKIKAGKHQVSMGYTCDVVEERGRFDGVDYSHKQKNIVYNHLAIVDRGRAGSNIRLRFDSALISKEEIKNIITEEKNMSDEKNTEELQLKLDTAIAQQVAKDKEIELLSDKIKQAQLKIDSLEKSNIKLTDELNAEKSKRTDEIIAGMVVERVDLLARAADVLEIEAYIHHSDRDIRIAAINAKQKTDEVFSGVDDAYIKGRFDALLGSQSKSKVDHNVFKVLHRKHNDSANPSSGSNYFDMLSEARKNISKR</sequence>
<evidence type="ECO:0000256" key="1">
    <source>
        <dbReference type="SAM" id="Coils"/>
    </source>
</evidence>
<evidence type="ECO:0000313" key="2">
    <source>
        <dbReference type="EMBL" id="WPY01527.1"/>
    </source>
</evidence>
<keyword evidence="2" id="KW-0614">Plasmid</keyword>
<keyword evidence="1" id="KW-0175">Coiled coil</keyword>
<dbReference type="InterPro" id="IPR016913">
    <property type="entry name" value="UCP029215"/>
</dbReference>
<proteinExistence type="predicted"/>
<dbReference type="PIRSF" id="PIRSF029215">
    <property type="entry name" value="UCP029215"/>
    <property type="match status" value="1"/>
</dbReference>
<reference evidence="2 3" key="1">
    <citation type="submission" date="2022-10" db="EMBL/GenBank/DDBJ databases">
        <title>Host association and intracellularity evolved multiple times independently in the Rickettsiales.</title>
        <authorList>
            <person name="Castelli M."/>
            <person name="Nardi T."/>
            <person name="Gammuto L."/>
            <person name="Bellinzona G."/>
            <person name="Sabaneyeva E."/>
            <person name="Potekhin A."/>
            <person name="Serra V."/>
            <person name="Petroni G."/>
            <person name="Sassera D."/>
        </authorList>
    </citation>
    <scope>NUCLEOTIDE SEQUENCE [LARGE SCALE GENOMIC DNA]</scope>
    <source>
        <strain evidence="2 3">Kr 154-4</strain>
        <plasmid evidence="2 3">unnamed1</plasmid>
    </source>
</reference>
<organism evidence="2 3">
    <name type="scientific">Candidatus Trichorickettsia mobilis</name>
    <dbReference type="NCBI Taxonomy" id="1346319"/>
    <lineage>
        <taxon>Bacteria</taxon>
        <taxon>Pseudomonadati</taxon>
        <taxon>Pseudomonadota</taxon>
        <taxon>Alphaproteobacteria</taxon>
        <taxon>Rickettsiales</taxon>
        <taxon>Rickettsiaceae</taxon>
        <taxon>Rickettsieae</taxon>
        <taxon>Candidatus Trichorickettsia</taxon>
    </lineage>
</organism>
<dbReference type="Proteomes" id="UP001326613">
    <property type="component" value="Plasmid unnamed1"/>
</dbReference>
<protein>
    <submittedName>
        <fullName evidence="2">DUF2213 domain-containing phage protein</fullName>
    </submittedName>
</protein>
<evidence type="ECO:0000313" key="3">
    <source>
        <dbReference type="Proteomes" id="UP001326613"/>
    </source>
</evidence>
<feature type="coiled-coil region" evidence="1">
    <location>
        <begin position="214"/>
        <end position="248"/>
    </location>
</feature>
<dbReference type="RefSeq" id="WP_323738919.1">
    <property type="nucleotide sequence ID" value="NZ_CP112933.1"/>
</dbReference>
<dbReference type="Pfam" id="PF09979">
    <property type="entry name" value="DUF2213"/>
    <property type="match status" value="1"/>
</dbReference>
<gene>
    <name evidence="2" type="ORF">Trichorick_01440</name>
</gene>
<name>A0ABZ0UWP1_9RICK</name>